<name>A0ABQ3XVN8_9ACTN</name>
<sequence>MSIVAWALPLVTAFALGVWRLTTPALWADELATWGAVRISWSQLWQLSGTVDAVLAPYYAAMKAYAAIAGTSTAALRLPGVIAFVLTTVVVHAIGKRVAGPAAGCVAALLFAVMPATSRYAQEARPYALVTLFAALAVLGLIRLLEQPSVPRLTAYAATTALAGLFHPLSGLFLLAAHFVAVAWLHATKKTDGWPTTLRWLAAAVVGALPALALAWWASGQTAQVSWIRLVDLTTLQNFPATVFGSAAVGGLLLVLALIAVRPEPPMVAIAATALAPIALLLGAGTLIPIWVARYVLFCLPAIAVLAATAAIRFGTARAWLAVALAALLAWPTDLTLRRPDGHGQDSKNIAAVITPRYQPGDVAVFPDTHRSIPWAARDIYQLYLPTPRPPDVLAQTPQRHDGKFLATECPGAACLGNPPRIWVIRMDNPTDPLQDMNPAKRTRINRAYKTAGRWQSDLLVVILLERKTG</sequence>
<protein>
    <recommendedName>
        <fullName evidence="9">Glycosyltransferase RgtA/B/C/D-like domain-containing protein</fullName>
    </recommendedName>
</protein>
<organism evidence="10 11">
    <name type="scientific">Paractinoplanes deccanensis</name>
    <dbReference type="NCBI Taxonomy" id="113561"/>
    <lineage>
        <taxon>Bacteria</taxon>
        <taxon>Bacillati</taxon>
        <taxon>Actinomycetota</taxon>
        <taxon>Actinomycetes</taxon>
        <taxon>Micromonosporales</taxon>
        <taxon>Micromonosporaceae</taxon>
        <taxon>Paractinoplanes</taxon>
    </lineage>
</organism>
<evidence type="ECO:0000256" key="4">
    <source>
        <dbReference type="ARBA" id="ARBA00022679"/>
    </source>
</evidence>
<dbReference type="Pfam" id="PF13231">
    <property type="entry name" value="PMT_2"/>
    <property type="match status" value="1"/>
</dbReference>
<keyword evidence="11" id="KW-1185">Reference proteome</keyword>
<feature type="transmembrane region" description="Helical" evidence="8">
    <location>
        <begin position="268"/>
        <end position="288"/>
    </location>
</feature>
<keyword evidence="5 8" id="KW-0812">Transmembrane</keyword>
<feature type="transmembrane region" description="Helical" evidence="8">
    <location>
        <begin position="127"/>
        <end position="145"/>
    </location>
</feature>
<evidence type="ECO:0000256" key="6">
    <source>
        <dbReference type="ARBA" id="ARBA00022989"/>
    </source>
</evidence>
<gene>
    <name evidence="10" type="ORF">Ade02nite_04440</name>
</gene>
<keyword evidence="6 8" id="KW-1133">Transmembrane helix</keyword>
<accession>A0ABQ3XVN8</accession>
<evidence type="ECO:0000256" key="1">
    <source>
        <dbReference type="ARBA" id="ARBA00004651"/>
    </source>
</evidence>
<evidence type="ECO:0000313" key="10">
    <source>
        <dbReference type="EMBL" id="GID71803.1"/>
    </source>
</evidence>
<dbReference type="InterPro" id="IPR050297">
    <property type="entry name" value="LipidA_mod_glycosyltrf_83"/>
</dbReference>
<evidence type="ECO:0000256" key="5">
    <source>
        <dbReference type="ARBA" id="ARBA00022692"/>
    </source>
</evidence>
<dbReference type="Proteomes" id="UP000609879">
    <property type="component" value="Unassembled WGS sequence"/>
</dbReference>
<feature type="transmembrane region" description="Helical" evidence="8">
    <location>
        <begin position="239"/>
        <end position="261"/>
    </location>
</feature>
<feature type="transmembrane region" description="Helical" evidence="8">
    <location>
        <begin position="197"/>
        <end position="219"/>
    </location>
</feature>
<keyword evidence="7 8" id="KW-0472">Membrane</keyword>
<feature type="transmembrane region" description="Helical" evidence="8">
    <location>
        <begin position="165"/>
        <end position="185"/>
    </location>
</feature>
<evidence type="ECO:0000313" key="11">
    <source>
        <dbReference type="Proteomes" id="UP000609879"/>
    </source>
</evidence>
<feature type="transmembrane region" description="Helical" evidence="8">
    <location>
        <begin position="74"/>
        <end position="95"/>
    </location>
</feature>
<keyword evidence="3" id="KW-0328">Glycosyltransferase</keyword>
<dbReference type="EMBL" id="BOMI01000006">
    <property type="protein sequence ID" value="GID71803.1"/>
    <property type="molecule type" value="Genomic_DNA"/>
</dbReference>
<evidence type="ECO:0000256" key="2">
    <source>
        <dbReference type="ARBA" id="ARBA00022475"/>
    </source>
</evidence>
<keyword evidence="2" id="KW-1003">Cell membrane</keyword>
<evidence type="ECO:0000256" key="7">
    <source>
        <dbReference type="ARBA" id="ARBA00023136"/>
    </source>
</evidence>
<reference evidence="10 11" key="1">
    <citation type="submission" date="2021-01" db="EMBL/GenBank/DDBJ databases">
        <title>Whole genome shotgun sequence of Actinoplanes deccanensis NBRC 13994.</title>
        <authorList>
            <person name="Komaki H."/>
            <person name="Tamura T."/>
        </authorList>
    </citation>
    <scope>NUCLEOTIDE SEQUENCE [LARGE SCALE GENOMIC DNA]</scope>
    <source>
        <strain evidence="10 11">NBRC 13994</strain>
    </source>
</reference>
<keyword evidence="4" id="KW-0808">Transferase</keyword>
<comment type="subcellular location">
    <subcellularLocation>
        <location evidence="1">Cell membrane</location>
        <topology evidence="1">Multi-pass membrane protein</topology>
    </subcellularLocation>
</comment>
<evidence type="ECO:0000256" key="3">
    <source>
        <dbReference type="ARBA" id="ARBA00022676"/>
    </source>
</evidence>
<proteinExistence type="predicted"/>
<feature type="domain" description="Glycosyltransferase RgtA/B/C/D-like" evidence="9">
    <location>
        <begin position="61"/>
        <end position="214"/>
    </location>
</feature>
<dbReference type="PANTHER" id="PTHR33908:SF11">
    <property type="entry name" value="MEMBRANE PROTEIN"/>
    <property type="match status" value="1"/>
</dbReference>
<dbReference type="PANTHER" id="PTHR33908">
    <property type="entry name" value="MANNOSYLTRANSFERASE YKCB-RELATED"/>
    <property type="match status" value="1"/>
</dbReference>
<comment type="caution">
    <text evidence="10">The sequence shown here is derived from an EMBL/GenBank/DDBJ whole genome shotgun (WGS) entry which is preliminary data.</text>
</comment>
<evidence type="ECO:0000256" key="8">
    <source>
        <dbReference type="SAM" id="Phobius"/>
    </source>
</evidence>
<dbReference type="InterPro" id="IPR038731">
    <property type="entry name" value="RgtA/B/C-like"/>
</dbReference>
<feature type="transmembrane region" description="Helical" evidence="8">
    <location>
        <begin position="294"/>
        <end position="312"/>
    </location>
</feature>
<dbReference type="RefSeq" id="WP_203759784.1">
    <property type="nucleotide sequence ID" value="NZ_BAAABO010000004.1"/>
</dbReference>
<feature type="transmembrane region" description="Helical" evidence="8">
    <location>
        <begin position="101"/>
        <end position="120"/>
    </location>
</feature>
<evidence type="ECO:0000259" key="9">
    <source>
        <dbReference type="Pfam" id="PF13231"/>
    </source>
</evidence>